<dbReference type="Gene3D" id="1.10.1740.10">
    <property type="match status" value="1"/>
</dbReference>
<dbReference type="Gene3D" id="1.10.10.10">
    <property type="entry name" value="Winged helix-like DNA-binding domain superfamily/Winged helix DNA-binding domain"/>
    <property type="match status" value="1"/>
</dbReference>
<sequence length="642" mass="70411">MEASDRQLLSRYIAGRDETAFRALVMRHLPLVHGVARRVTANEDLARDVAQTTFIRLAERAAMIPPNLPLPVWLHRICRHLAIDLVRSEERRKKREQLAPSAMNEPQEPGWSALAPLVDQLVNELPEAERQVLLLRYFCDQGHASIAGQLGVSEVVARKRASRALERLRGALAKRGIVTTAAALAAGLPAHAAPSPPAALAAGVFEATRGIAPLAPSPFHAALIAMNATQKASIAAASLIFLMSASYSVITSGRDARADTSSNGAIPSFAVEGAGASERSRREARLPSSTAGRLERLKEILEIESHARRYRELTSFIDRLRPNQFPEAAAFLGDRNKDQYTSVDEYHLFLAAWTKVDVHAALAHVMAGKNMFHLGRVLESWAEQDPGAALAWAKANPIGKESNRCLGDVLSGIAATDVKRAVDVIEKIPDQATRIRILLDLWGSFHEQADAMPRLLQEIEEPALRERLVERGVMMVAHSYPPAAVDLLLRHPAVGGPNKIAEVYQGWAQQMPDGAILGLNKLQPGAIRQQAVMQVCFTVSMTDPAKAFKVLEKYPETATDTGVAKLATTAVLVDPPGMMGRMMAIQDTRLREETLPNALHHWQEQDKEAAEEWIRRNPIPESVQQELREQPSENTNLDPSGI</sequence>
<dbReference type="Pfam" id="PF08281">
    <property type="entry name" value="Sigma70_r4_2"/>
    <property type="match status" value="1"/>
</dbReference>
<keyword evidence="3" id="KW-0731">Sigma factor</keyword>
<evidence type="ECO:0000256" key="2">
    <source>
        <dbReference type="ARBA" id="ARBA00023015"/>
    </source>
</evidence>
<feature type="domain" description="RNA polymerase sigma factor 70 region 4 type 2" evidence="8">
    <location>
        <begin position="118"/>
        <end position="168"/>
    </location>
</feature>
<dbReference type="RefSeq" id="WP_264514923.1">
    <property type="nucleotide sequence ID" value="NZ_JAPDDR010000009.1"/>
</dbReference>
<evidence type="ECO:0000256" key="6">
    <source>
        <dbReference type="SAM" id="MobiDB-lite"/>
    </source>
</evidence>
<feature type="region of interest" description="Disordered" evidence="6">
    <location>
        <begin position="617"/>
        <end position="642"/>
    </location>
</feature>
<name>A0ABT3G6D6_9BACT</name>
<accession>A0ABT3G6D6</accession>
<keyword evidence="4" id="KW-0238">DNA-binding</keyword>
<organism evidence="9 10">
    <name type="scientific">Luteolibacter rhizosphaerae</name>
    <dbReference type="NCBI Taxonomy" id="2989719"/>
    <lineage>
        <taxon>Bacteria</taxon>
        <taxon>Pseudomonadati</taxon>
        <taxon>Verrucomicrobiota</taxon>
        <taxon>Verrucomicrobiia</taxon>
        <taxon>Verrucomicrobiales</taxon>
        <taxon>Verrucomicrobiaceae</taxon>
        <taxon>Luteolibacter</taxon>
    </lineage>
</organism>
<dbReference type="PANTHER" id="PTHR43133">
    <property type="entry name" value="RNA POLYMERASE ECF-TYPE SIGMA FACTO"/>
    <property type="match status" value="1"/>
</dbReference>
<feature type="domain" description="RNA polymerase sigma-70 region 2" evidence="7">
    <location>
        <begin position="24"/>
        <end position="91"/>
    </location>
</feature>
<dbReference type="SUPFAM" id="SSF88659">
    <property type="entry name" value="Sigma3 and sigma4 domains of RNA polymerase sigma factors"/>
    <property type="match status" value="1"/>
</dbReference>
<comment type="similarity">
    <text evidence="1">Belongs to the sigma-70 factor family. ECF subfamily.</text>
</comment>
<dbReference type="InterPro" id="IPR014284">
    <property type="entry name" value="RNA_pol_sigma-70_dom"/>
</dbReference>
<evidence type="ECO:0000259" key="7">
    <source>
        <dbReference type="Pfam" id="PF04542"/>
    </source>
</evidence>
<dbReference type="EMBL" id="JAPDDR010000009">
    <property type="protein sequence ID" value="MCW1915375.1"/>
    <property type="molecule type" value="Genomic_DNA"/>
</dbReference>
<evidence type="ECO:0000256" key="3">
    <source>
        <dbReference type="ARBA" id="ARBA00023082"/>
    </source>
</evidence>
<feature type="compositionally biased region" description="Polar residues" evidence="6">
    <location>
        <begin position="632"/>
        <end position="642"/>
    </location>
</feature>
<dbReference type="Pfam" id="PF04542">
    <property type="entry name" value="Sigma70_r2"/>
    <property type="match status" value="1"/>
</dbReference>
<keyword evidence="10" id="KW-1185">Reference proteome</keyword>
<dbReference type="NCBIfam" id="TIGR02937">
    <property type="entry name" value="sigma70-ECF"/>
    <property type="match status" value="1"/>
</dbReference>
<reference evidence="9" key="1">
    <citation type="submission" date="2022-10" db="EMBL/GenBank/DDBJ databases">
        <title>Luteolibacter sp. GHJ8, whole genome shotgun sequencing project.</title>
        <authorList>
            <person name="Zhao G."/>
            <person name="Shen L."/>
        </authorList>
    </citation>
    <scope>NUCLEOTIDE SEQUENCE</scope>
    <source>
        <strain evidence="9">GHJ8</strain>
    </source>
</reference>
<dbReference type="InterPro" id="IPR039425">
    <property type="entry name" value="RNA_pol_sigma-70-like"/>
</dbReference>
<keyword evidence="2" id="KW-0805">Transcription regulation</keyword>
<dbReference type="InterPro" id="IPR007627">
    <property type="entry name" value="RNA_pol_sigma70_r2"/>
</dbReference>
<dbReference type="Proteomes" id="UP001165653">
    <property type="component" value="Unassembled WGS sequence"/>
</dbReference>
<evidence type="ECO:0000256" key="1">
    <source>
        <dbReference type="ARBA" id="ARBA00010641"/>
    </source>
</evidence>
<protein>
    <submittedName>
        <fullName evidence="9">Sigma-70 family RNA polymerase sigma factor</fullName>
    </submittedName>
</protein>
<proteinExistence type="inferred from homology"/>
<dbReference type="SUPFAM" id="SSF88946">
    <property type="entry name" value="Sigma2 domain of RNA polymerase sigma factors"/>
    <property type="match status" value="1"/>
</dbReference>
<dbReference type="InterPro" id="IPR013249">
    <property type="entry name" value="RNA_pol_sigma70_r4_t2"/>
</dbReference>
<dbReference type="InterPro" id="IPR013324">
    <property type="entry name" value="RNA_pol_sigma_r3/r4-like"/>
</dbReference>
<dbReference type="InterPro" id="IPR036388">
    <property type="entry name" value="WH-like_DNA-bd_sf"/>
</dbReference>
<keyword evidence="5" id="KW-0804">Transcription</keyword>
<dbReference type="PANTHER" id="PTHR43133:SF8">
    <property type="entry name" value="RNA POLYMERASE SIGMA FACTOR HI_1459-RELATED"/>
    <property type="match status" value="1"/>
</dbReference>
<dbReference type="CDD" id="cd06171">
    <property type="entry name" value="Sigma70_r4"/>
    <property type="match status" value="1"/>
</dbReference>
<gene>
    <name evidence="9" type="ORF">OJ996_17455</name>
</gene>
<comment type="caution">
    <text evidence="9">The sequence shown here is derived from an EMBL/GenBank/DDBJ whole genome shotgun (WGS) entry which is preliminary data.</text>
</comment>
<evidence type="ECO:0000313" key="10">
    <source>
        <dbReference type="Proteomes" id="UP001165653"/>
    </source>
</evidence>
<evidence type="ECO:0000259" key="8">
    <source>
        <dbReference type="Pfam" id="PF08281"/>
    </source>
</evidence>
<evidence type="ECO:0000313" key="9">
    <source>
        <dbReference type="EMBL" id="MCW1915375.1"/>
    </source>
</evidence>
<evidence type="ECO:0000256" key="4">
    <source>
        <dbReference type="ARBA" id="ARBA00023125"/>
    </source>
</evidence>
<evidence type="ECO:0000256" key="5">
    <source>
        <dbReference type="ARBA" id="ARBA00023163"/>
    </source>
</evidence>
<dbReference type="InterPro" id="IPR013325">
    <property type="entry name" value="RNA_pol_sigma_r2"/>
</dbReference>